<name>A0A813UN95_9BILA</name>
<dbReference type="AlphaFoldDB" id="A0A813UN95"/>
<keyword evidence="3" id="KW-1185">Reference proteome</keyword>
<comment type="caution">
    <text evidence="1">The sequence shown here is derived from an EMBL/GenBank/DDBJ whole genome shotgun (WGS) entry which is preliminary data.</text>
</comment>
<evidence type="ECO:0000313" key="2">
    <source>
        <dbReference type="EMBL" id="CAF3612486.1"/>
    </source>
</evidence>
<proteinExistence type="predicted"/>
<dbReference type="EMBL" id="CAJOBC010000659">
    <property type="protein sequence ID" value="CAF3612486.1"/>
    <property type="molecule type" value="Genomic_DNA"/>
</dbReference>
<organism evidence="1 3">
    <name type="scientific">Didymodactylos carnosus</name>
    <dbReference type="NCBI Taxonomy" id="1234261"/>
    <lineage>
        <taxon>Eukaryota</taxon>
        <taxon>Metazoa</taxon>
        <taxon>Spiralia</taxon>
        <taxon>Gnathifera</taxon>
        <taxon>Rotifera</taxon>
        <taxon>Eurotatoria</taxon>
        <taxon>Bdelloidea</taxon>
        <taxon>Philodinida</taxon>
        <taxon>Philodinidae</taxon>
        <taxon>Didymodactylos</taxon>
    </lineage>
</organism>
<sequence>MTDLSSLQAILYSRKIDSSTLKPYTNIHLNNNGDLILSTPSLDSYRVINDPLHKYESKSHRLPDGIDHRILAYDSLESQRYEALHMKQPVPRYVTRVFQERFGSVVSPRSDPSKTIRAHTAPGYRVLNEHIPTNKETMISQRFNKINPFVTEKTKYLLRESVA</sequence>
<accession>A0A813UN95</accession>
<evidence type="ECO:0000313" key="3">
    <source>
        <dbReference type="Proteomes" id="UP000663829"/>
    </source>
</evidence>
<protein>
    <submittedName>
        <fullName evidence="1">Uncharacterized protein</fullName>
    </submittedName>
</protein>
<reference evidence="1" key="1">
    <citation type="submission" date="2021-02" db="EMBL/GenBank/DDBJ databases">
        <authorList>
            <person name="Nowell W R."/>
        </authorList>
    </citation>
    <scope>NUCLEOTIDE SEQUENCE</scope>
</reference>
<gene>
    <name evidence="1" type="ORF">GPM918_LOCUS4786</name>
    <name evidence="2" type="ORF">SRO942_LOCUS4787</name>
</gene>
<dbReference type="Proteomes" id="UP000681722">
    <property type="component" value="Unassembled WGS sequence"/>
</dbReference>
<dbReference type="Proteomes" id="UP000663829">
    <property type="component" value="Unassembled WGS sequence"/>
</dbReference>
<dbReference type="OrthoDB" id="9974819at2759"/>
<evidence type="ECO:0000313" key="1">
    <source>
        <dbReference type="EMBL" id="CAF0825734.1"/>
    </source>
</evidence>
<dbReference type="EMBL" id="CAJNOQ010000659">
    <property type="protein sequence ID" value="CAF0825734.1"/>
    <property type="molecule type" value="Genomic_DNA"/>
</dbReference>